<dbReference type="EMBL" id="CAJGYO010000010">
    <property type="protein sequence ID" value="CAD6255767.1"/>
    <property type="molecule type" value="Genomic_DNA"/>
</dbReference>
<dbReference type="AlphaFoldDB" id="A0A811Q9K0"/>
<gene>
    <name evidence="1" type="ORF">NCGR_LOCUS39305</name>
</gene>
<proteinExistence type="predicted"/>
<dbReference type="OrthoDB" id="690436at2759"/>
<sequence length="157" mass="16716">MGPRPSHPLPTPLRRPCSVFILDSRATSHVVGDVSLFSPSFRSRTPTTTAGSPAAAYQAHDGRVLTVAGVGTVSCDNHRVAYARCVPDLCTGLNLVSVQQLADCGYLVMFGGGQCSVMEQSSGKITGKGRLHADDSLYHLEFLDIPHDKTCEDSTPT</sequence>
<comment type="caution">
    <text evidence="1">The sequence shown here is derived from an EMBL/GenBank/DDBJ whole genome shotgun (WGS) entry which is preliminary data.</text>
</comment>
<reference evidence="1" key="1">
    <citation type="submission" date="2020-10" db="EMBL/GenBank/DDBJ databases">
        <authorList>
            <person name="Han B."/>
            <person name="Lu T."/>
            <person name="Zhao Q."/>
            <person name="Huang X."/>
            <person name="Zhao Y."/>
        </authorList>
    </citation>
    <scope>NUCLEOTIDE SEQUENCE</scope>
</reference>
<dbReference type="Proteomes" id="UP000604825">
    <property type="component" value="Unassembled WGS sequence"/>
</dbReference>
<evidence type="ECO:0000313" key="1">
    <source>
        <dbReference type="EMBL" id="CAD6255767.1"/>
    </source>
</evidence>
<name>A0A811Q9K0_9POAL</name>
<protein>
    <submittedName>
        <fullName evidence="1">Uncharacterized protein</fullName>
    </submittedName>
</protein>
<keyword evidence="2" id="KW-1185">Reference proteome</keyword>
<evidence type="ECO:0000313" key="2">
    <source>
        <dbReference type="Proteomes" id="UP000604825"/>
    </source>
</evidence>
<organism evidence="1 2">
    <name type="scientific">Miscanthus lutarioriparius</name>
    <dbReference type="NCBI Taxonomy" id="422564"/>
    <lineage>
        <taxon>Eukaryota</taxon>
        <taxon>Viridiplantae</taxon>
        <taxon>Streptophyta</taxon>
        <taxon>Embryophyta</taxon>
        <taxon>Tracheophyta</taxon>
        <taxon>Spermatophyta</taxon>
        <taxon>Magnoliopsida</taxon>
        <taxon>Liliopsida</taxon>
        <taxon>Poales</taxon>
        <taxon>Poaceae</taxon>
        <taxon>PACMAD clade</taxon>
        <taxon>Panicoideae</taxon>
        <taxon>Andropogonodae</taxon>
        <taxon>Andropogoneae</taxon>
        <taxon>Saccharinae</taxon>
        <taxon>Miscanthus</taxon>
    </lineage>
</organism>
<accession>A0A811Q9K0</accession>